<dbReference type="InterPro" id="IPR050583">
    <property type="entry name" value="Mycobacterial_A85_antigen"/>
</dbReference>
<keyword evidence="3" id="KW-0378">Hydrolase</keyword>
<keyword evidence="2" id="KW-0963">Cytoplasm</keyword>
<name>A0A1B8HTY7_9GAMM</name>
<dbReference type="AlphaFoldDB" id="A0A1B8HTY7"/>
<gene>
    <name evidence="7" type="ORF">AYY18_13740</name>
</gene>
<evidence type="ECO:0000256" key="1">
    <source>
        <dbReference type="ARBA" id="ARBA00004496"/>
    </source>
</evidence>
<dbReference type="EMBL" id="LZEY01000002">
    <property type="protein sequence ID" value="OBU13174.1"/>
    <property type="molecule type" value="Genomic_DNA"/>
</dbReference>
<comment type="subcellular location">
    <subcellularLocation>
        <location evidence="1">Cytoplasm</location>
    </subcellularLocation>
</comment>
<dbReference type="PROSITE" id="PS51257">
    <property type="entry name" value="PROKAR_LIPOPROTEIN"/>
    <property type="match status" value="1"/>
</dbReference>
<dbReference type="InterPro" id="IPR029058">
    <property type="entry name" value="AB_hydrolase_fold"/>
</dbReference>
<organism evidence="7 8">
    <name type="scientific">Morganella psychrotolerans</name>
    <dbReference type="NCBI Taxonomy" id="368603"/>
    <lineage>
        <taxon>Bacteria</taxon>
        <taxon>Pseudomonadati</taxon>
        <taxon>Pseudomonadota</taxon>
        <taxon>Gammaproteobacteria</taxon>
        <taxon>Enterobacterales</taxon>
        <taxon>Morganellaceae</taxon>
        <taxon>Morganella</taxon>
    </lineage>
</organism>
<dbReference type="InterPro" id="IPR013783">
    <property type="entry name" value="Ig-like_fold"/>
</dbReference>
<evidence type="ECO:0000256" key="3">
    <source>
        <dbReference type="ARBA" id="ARBA00022801"/>
    </source>
</evidence>
<dbReference type="RefSeq" id="WP_067398931.1">
    <property type="nucleotide sequence ID" value="NZ_LZEY01000002.1"/>
</dbReference>
<feature type="signal peptide" evidence="5">
    <location>
        <begin position="1"/>
        <end position="20"/>
    </location>
</feature>
<dbReference type="SUPFAM" id="SSF81296">
    <property type="entry name" value="E set domains"/>
    <property type="match status" value="1"/>
</dbReference>
<dbReference type="GO" id="GO:0005737">
    <property type="term" value="C:cytoplasm"/>
    <property type="evidence" value="ECO:0007669"/>
    <property type="project" value="UniProtKB-SubCell"/>
</dbReference>
<dbReference type="GO" id="GO:0008849">
    <property type="term" value="F:enterochelin esterase activity"/>
    <property type="evidence" value="ECO:0007669"/>
    <property type="project" value="InterPro"/>
</dbReference>
<evidence type="ECO:0000313" key="8">
    <source>
        <dbReference type="Proteomes" id="UP000092377"/>
    </source>
</evidence>
<keyword evidence="8" id="KW-1185">Reference proteome</keyword>
<comment type="caution">
    <text evidence="7">The sequence shown here is derived from an EMBL/GenBank/DDBJ whole genome shotgun (WGS) entry which is preliminary data.</text>
</comment>
<feature type="chain" id="PRO_5008610050" evidence="5">
    <location>
        <begin position="21"/>
        <end position="529"/>
    </location>
</feature>
<dbReference type="Pfam" id="PF11806">
    <property type="entry name" value="Enterochelin_N"/>
    <property type="match status" value="1"/>
</dbReference>
<evidence type="ECO:0000256" key="2">
    <source>
        <dbReference type="ARBA" id="ARBA00022490"/>
    </source>
</evidence>
<feature type="domain" description="Enterochelin esterase N-terminal" evidence="6">
    <location>
        <begin position="177"/>
        <end position="263"/>
    </location>
</feature>
<sequence length="529" mass="58975">MNKTLLCCAVLSAFSAQVSASSSSCQFLSGTDDNQTIIITGTFDKNGQACVQMPLSETRFVTAESENIRSLSLYDSQMRPRRVLLTDNPVTEMQSVTFTLPFDDTWMLSSQGIPGDKWKLALTNYPYQPEQGIFSQPVDSARLQQLIKMVKGSDTSVFWQEATETPLTENYDAHHKRVTFLWRGAKANAYILGAPSGQHDPMAQLNGTDIWFRSYIVPSDTLSQYKIAPDIPQIDAVIPGARRKALLSTAQADPRNPLNAGAQGADKFNRYSILATDTPRVCDFRDPGKQLLSGSVTLHAFTSNILNNQREIAIYTPPSSGAEPWLLVLFDGQTYRQNYHIGTFIDQWITHGDIPPVYVVMVDSISSEQRGRELPPNEEFPRFLDKELMPWLEQQGIAIPAARTIVSGSSYGGLASSWNAMKLPYRFGNVLSMSGSYWWSPEGEPPEWLVRKFASTDKLPIRFFLEAGIFETRAGAGGILYNNRALYQVLQDKGYDVIKEERSGGHDYVSWCETLHSGLQTLTDTGKSQ</sequence>
<dbReference type="PANTHER" id="PTHR48098">
    <property type="entry name" value="ENTEROCHELIN ESTERASE-RELATED"/>
    <property type="match status" value="1"/>
</dbReference>
<evidence type="ECO:0000313" key="7">
    <source>
        <dbReference type="EMBL" id="OBU13174.1"/>
    </source>
</evidence>
<dbReference type="InterPro" id="IPR000801">
    <property type="entry name" value="Esterase-like"/>
</dbReference>
<dbReference type="GO" id="GO:0006826">
    <property type="term" value="P:iron ion transport"/>
    <property type="evidence" value="ECO:0007669"/>
    <property type="project" value="InterPro"/>
</dbReference>
<dbReference type="InterPro" id="IPR014756">
    <property type="entry name" value="Ig_E-set"/>
</dbReference>
<dbReference type="Gene3D" id="2.60.40.10">
    <property type="entry name" value="Immunoglobulins"/>
    <property type="match status" value="1"/>
</dbReference>
<evidence type="ECO:0000259" key="6">
    <source>
        <dbReference type="Pfam" id="PF11806"/>
    </source>
</evidence>
<reference evidence="8" key="1">
    <citation type="submission" date="2016-06" db="EMBL/GenBank/DDBJ databases">
        <authorList>
            <person name="Butler K."/>
        </authorList>
    </citation>
    <scope>NUCLEOTIDE SEQUENCE [LARGE SCALE GENOMIC DNA]</scope>
    <source>
        <strain evidence="8">GCSL-Mp20</strain>
    </source>
</reference>
<dbReference type="Pfam" id="PF00756">
    <property type="entry name" value="Esterase"/>
    <property type="match status" value="1"/>
</dbReference>
<protein>
    <submittedName>
        <fullName evidence="7">Enterochelin esterase</fullName>
    </submittedName>
</protein>
<dbReference type="GO" id="GO:0005506">
    <property type="term" value="F:iron ion binding"/>
    <property type="evidence" value="ECO:0007669"/>
    <property type="project" value="InterPro"/>
</dbReference>
<keyword evidence="5" id="KW-0732">Signal</keyword>
<accession>A0A1B8HTY7</accession>
<proteinExistence type="inferred from homology"/>
<dbReference type="SUPFAM" id="SSF53474">
    <property type="entry name" value="alpha/beta-Hydrolases"/>
    <property type="match status" value="1"/>
</dbReference>
<evidence type="ECO:0000256" key="5">
    <source>
        <dbReference type="SAM" id="SignalP"/>
    </source>
</evidence>
<evidence type="ECO:0000256" key="4">
    <source>
        <dbReference type="ARBA" id="ARBA00024201"/>
    </source>
</evidence>
<dbReference type="PANTHER" id="PTHR48098:SF3">
    <property type="entry name" value="IRON(III) ENTEROBACTIN ESTERASE"/>
    <property type="match status" value="1"/>
</dbReference>
<dbReference type="InterPro" id="IPR021764">
    <property type="entry name" value="Enterochelin_esterase_N"/>
</dbReference>
<comment type="similarity">
    <text evidence="4">Belongs to the Fes family.</text>
</comment>
<dbReference type="Proteomes" id="UP000092377">
    <property type="component" value="Unassembled WGS sequence"/>
</dbReference>
<dbReference type="Gene3D" id="3.40.50.1820">
    <property type="entry name" value="alpha/beta hydrolase"/>
    <property type="match status" value="1"/>
</dbReference>